<feature type="binding site" evidence="14">
    <location>
        <position position="228"/>
    </location>
    <ligand>
        <name>ATP</name>
        <dbReference type="ChEBI" id="CHEBI:30616"/>
    </ligand>
</feature>
<dbReference type="EMBL" id="LDJX01000002">
    <property type="protein sequence ID" value="KPM32650.1"/>
    <property type="molecule type" value="Genomic_DNA"/>
</dbReference>
<comment type="subcellular location">
    <subcellularLocation>
        <location evidence="1 13">Cytoplasm</location>
    </subcellularLocation>
</comment>
<dbReference type="Gene3D" id="3.40.50.11030">
    <property type="entry name" value="Threonylcarbamoyl-AMP synthase, C-terminal domain"/>
    <property type="match status" value="1"/>
</dbReference>
<evidence type="ECO:0000256" key="8">
    <source>
        <dbReference type="ARBA" id="ARBA00022695"/>
    </source>
</evidence>
<dbReference type="InterPro" id="IPR038385">
    <property type="entry name" value="Sua5/YwlC_C"/>
</dbReference>
<evidence type="ECO:0000256" key="14">
    <source>
        <dbReference type="PIRSR" id="PIRSR004930-1"/>
    </source>
</evidence>
<dbReference type="Gene3D" id="3.90.870.10">
    <property type="entry name" value="DHBP synthase"/>
    <property type="match status" value="1"/>
</dbReference>
<dbReference type="GO" id="GO:0006450">
    <property type="term" value="P:regulation of translational fidelity"/>
    <property type="evidence" value="ECO:0007669"/>
    <property type="project" value="TreeGrafter"/>
</dbReference>
<dbReference type="EC" id="2.7.7.87" evidence="3 13"/>
<dbReference type="InterPro" id="IPR006070">
    <property type="entry name" value="Sua5-like_dom"/>
</dbReference>
<sequence>MPDAFFMKQNHLIARAKQLLDAGELVAIPTETVYGLAADATNLEAVDKIYKVKGRPSNNPVILHFASLEAATPYILDITEEAQKLAAAFWPGPLTLLLPKSAKVPDRITAGLPRVAIRVPNNELTLTLLGQLSYPLAAPSANPSGYISPTTAEHVTRQLGHKVSLVLDGGPCDQGLESTIFGWDGEGRPTVYRKGTITEEAIAQVLHSIPRTHTTKTIEAPGMLSSHYAPHTRTLITEDLVATIEEHKDTNFGVIALDSKMETKGLNHLIVLSIGGHLPEAASNLYSAMHQMDTKGLDLIIIEKAPDFGIGKAINDRILRATGGIKKKAP</sequence>
<dbReference type="GO" id="GO:0008033">
    <property type="term" value="P:tRNA processing"/>
    <property type="evidence" value="ECO:0007669"/>
    <property type="project" value="UniProtKB-KW"/>
</dbReference>
<dbReference type="GO" id="GO:0005737">
    <property type="term" value="C:cytoplasm"/>
    <property type="evidence" value="ECO:0007669"/>
    <property type="project" value="UniProtKB-SubCell"/>
</dbReference>
<evidence type="ECO:0000256" key="3">
    <source>
        <dbReference type="ARBA" id="ARBA00012584"/>
    </source>
</evidence>
<dbReference type="PANTHER" id="PTHR17490">
    <property type="entry name" value="SUA5"/>
    <property type="match status" value="1"/>
</dbReference>
<dbReference type="SUPFAM" id="SSF55821">
    <property type="entry name" value="YrdC/RibB"/>
    <property type="match status" value="1"/>
</dbReference>
<comment type="catalytic activity">
    <reaction evidence="12 13">
        <text>L-threonine + hydrogencarbonate + ATP = L-threonylcarbamoyladenylate + diphosphate + H2O</text>
        <dbReference type="Rhea" id="RHEA:36407"/>
        <dbReference type="ChEBI" id="CHEBI:15377"/>
        <dbReference type="ChEBI" id="CHEBI:17544"/>
        <dbReference type="ChEBI" id="CHEBI:30616"/>
        <dbReference type="ChEBI" id="CHEBI:33019"/>
        <dbReference type="ChEBI" id="CHEBI:57926"/>
        <dbReference type="ChEBI" id="CHEBI:73682"/>
        <dbReference type="EC" id="2.7.7.87"/>
    </reaction>
</comment>
<accession>A0A0P7AWY9</accession>
<evidence type="ECO:0000313" key="16">
    <source>
        <dbReference type="EMBL" id="KPM32650.1"/>
    </source>
</evidence>
<evidence type="ECO:0000256" key="6">
    <source>
        <dbReference type="ARBA" id="ARBA00022679"/>
    </source>
</evidence>
<dbReference type="Pfam" id="PF03481">
    <property type="entry name" value="Sua5_C"/>
    <property type="match status" value="1"/>
</dbReference>
<evidence type="ECO:0000256" key="11">
    <source>
        <dbReference type="ARBA" id="ARBA00029774"/>
    </source>
</evidence>
<feature type="binding site" evidence="14">
    <location>
        <position position="138"/>
    </location>
    <ligand>
        <name>L-threonine</name>
        <dbReference type="ChEBI" id="CHEBI:57926"/>
    </ligand>
</feature>
<feature type="domain" description="YrdC-like" evidence="15">
    <location>
        <begin position="10"/>
        <end position="197"/>
    </location>
</feature>
<feature type="binding site" evidence="14">
    <location>
        <position position="148"/>
    </location>
    <ligand>
        <name>ATP</name>
        <dbReference type="ChEBI" id="CHEBI:30616"/>
    </ligand>
</feature>
<keyword evidence="8 13" id="KW-0548">Nucleotidyltransferase</keyword>
<dbReference type="GO" id="GO:0005524">
    <property type="term" value="F:ATP binding"/>
    <property type="evidence" value="ECO:0007669"/>
    <property type="project" value="UniProtKB-UniRule"/>
</dbReference>
<dbReference type="GO" id="GO:0003725">
    <property type="term" value="F:double-stranded RNA binding"/>
    <property type="evidence" value="ECO:0007669"/>
    <property type="project" value="UniProtKB-UniRule"/>
</dbReference>
<keyword evidence="6 13" id="KW-0808">Transferase</keyword>
<dbReference type="AlphaFoldDB" id="A0A0P7AWY9"/>
<evidence type="ECO:0000256" key="4">
    <source>
        <dbReference type="ARBA" id="ARBA00015492"/>
    </source>
</evidence>
<evidence type="ECO:0000256" key="5">
    <source>
        <dbReference type="ARBA" id="ARBA00022490"/>
    </source>
</evidence>
<dbReference type="Pfam" id="PF01300">
    <property type="entry name" value="Sua5_yciO_yrdC"/>
    <property type="match status" value="1"/>
</dbReference>
<keyword evidence="10 13" id="KW-0067">ATP-binding</keyword>
<comment type="caution">
    <text evidence="16">The sequence shown here is derived from an EMBL/GenBank/DDBJ whole genome shotgun (WGS) entry which is preliminary data.</text>
</comment>
<dbReference type="InterPro" id="IPR010923">
    <property type="entry name" value="T(6)A37_SUA5"/>
</dbReference>
<proteinExistence type="inferred from homology"/>
<comment type="function">
    <text evidence="13">Required for the formation of a threonylcarbamoyl group on adenosine at position 37 (t(6)A37) in tRNAs that read codons beginning with adenine.</text>
</comment>
<dbReference type="NCBIfam" id="TIGR00057">
    <property type="entry name" value="L-threonylcarbamoyladenylate synthase"/>
    <property type="match status" value="1"/>
</dbReference>
<name>A0A0P7AWY9_9FLAO</name>
<dbReference type="InterPro" id="IPR005145">
    <property type="entry name" value="Sua5_C"/>
</dbReference>
<dbReference type="PIRSF" id="PIRSF004930">
    <property type="entry name" value="Tln_factor_SUA5"/>
    <property type="match status" value="1"/>
</dbReference>
<keyword evidence="9 13" id="KW-0547">Nucleotide-binding</keyword>
<dbReference type="PATRIC" id="fig|1300341.3.peg.1281"/>
<feature type="binding site" evidence="14">
    <location>
        <position position="59"/>
    </location>
    <ligand>
        <name>ATP</name>
        <dbReference type="ChEBI" id="CHEBI:30616"/>
    </ligand>
</feature>
<dbReference type="FunFam" id="3.90.870.10:FF:000009">
    <property type="entry name" value="Threonylcarbamoyl-AMP synthase, putative"/>
    <property type="match status" value="1"/>
</dbReference>
<comment type="similarity">
    <text evidence="2 13">Belongs to the SUA5 family.</text>
</comment>
<feature type="binding site" evidence="14">
    <location>
        <position position="178"/>
    </location>
    <ligand>
        <name>L-threonine</name>
        <dbReference type="ChEBI" id="CHEBI:57926"/>
    </ligand>
</feature>
<keyword evidence="17" id="KW-1185">Reference proteome</keyword>
<keyword evidence="7 13" id="KW-0819">tRNA processing</keyword>
<dbReference type="PANTHER" id="PTHR17490:SF16">
    <property type="entry name" value="THREONYLCARBAMOYL-AMP SYNTHASE"/>
    <property type="match status" value="1"/>
</dbReference>
<feature type="binding site" evidence="14">
    <location>
        <position position="64"/>
    </location>
    <ligand>
        <name>L-threonine</name>
        <dbReference type="ChEBI" id="CHEBI:57926"/>
    </ligand>
</feature>
<dbReference type="STRING" id="1300341.I595_1076"/>
<dbReference type="InterPro" id="IPR050156">
    <property type="entry name" value="TC-AMP_synthase_SUA5"/>
</dbReference>
<feature type="binding site" evidence="14">
    <location>
        <position position="32"/>
    </location>
    <ligand>
        <name>L-threonine</name>
        <dbReference type="ChEBI" id="CHEBI:57926"/>
    </ligand>
</feature>
<dbReference type="GO" id="GO:0000049">
    <property type="term" value="F:tRNA binding"/>
    <property type="evidence" value="ECO:0007669"/>
    <property type="project" value="TreeGrafter"/>
</dbReference>
<evidence type="ECO:0000256" key="7">
    <source>
        <dbReference type="ARBA" id="ARBA00022694"/>
    </source>
</evidence>
<evidence type="ECO:0000256" key="9">
    <source>
        <dbReference type="ARBA" id="ARBA00022741"/>
    </source>
</evidence>
<keyword evidence="5 13" id="KW-0963">Cytoplasm</keyword>
<reference evidence="16 17" key="1">
    <citation type="submission" date="2015-09" db="EMBL/GenBank/DDBJ databases">
        <title>Genome sequence of the marine flavobacterium Croceitalea dokdonensis DOKDO 023 that contains proton- and sodium-pumping rhodopsins.</title>
        <authorList>
            <person name="Kwon S.-K."/>
            <person name="Lee H.K."/>
            <person name="Kwak M.-J."/>
            <person name="Kim J.F."/>
        </authorList>
    </citation>
    <scope>NUCLEOTIDE SEQUENCE [LARGE SCALE GENOMIC DNA]</scope>
    <source>
        <strain evidence="16 17">DOKDO 023</strain>
    </source>
</reference>
<evidence type="ECO:0000256" key="13">
    <source>
        <dbReference type="PIRNR" id="PIRNR004930"/>
    </source>
</evidence>
<dbReference type="Proteomes" id="UP000050280">
    <property type="component" value="Unassembled WGS sequence"/>
</dbReference>
<feature type="binding site" evidence="14">
    <location>
        <position position="193"/>
    </location>
    <ligand>
        <name>ATP</name>
        <dbReference type="ChEBI" id="CHEBI:30616"/>
    </ligand>
</feature>
<evidence type="ECO:0000313" key="17">
    <source>
        <dbReference type="Proteomes" id="UP000050280"/>
    </source>
</evidence>
<evidence type="ECO:0000256" key="12">
    <source>
        <dbReference type="ARBA" id="ARBA00048366"/>
    </source>
</evidence>
<dbReference type="PROSITE" id="PS51163">
    <property type="entry name" value="YRDC"/>
    <property type="match status" value="1"/>
</dbReference>
<feature type="binding site" evidence="14">
    <location>
        <position position="55"/>
    </location>
    <ligand>
        <name>ATP</name>
        <dbReference type="ChEBI" id="CHEBI:30616"/>
    </ligand>
</feature>
<organism evidence="16 17">
    <name type="scientific">Croceitalea dokdonensis DOKDO 023</name>
    <dbReference type="NCBI Taxonomy" id="1300341"/>
    <lineage>
        <taxon>Bacteria</taxon>
        <taxon>Pseudomonadati</taxon>
        <taxon>Bacteroidota</taxon>
        <taxon>Flavobacteriia</taxon>
        <taxon>Flavobacteriales</taxon>
        <taxon>Flavobacteriaceae</taxon>
        <taxon>Croceitalea</taxon>
    </lineage>
</organism>
<dbReference type="InterPro" id="IPR017945">
    <property type="entry name" value="DHBP_synth_RibB-like_a/b_dom"/>
</dbReference>
<dbReference type="GO" id="GO:0061710">
    <property type="term" value="F:L-threonylcarbamoyladenylate synthase"/>
    <property type="evidence" value="ECO:0007669"/>
    <property type="project" value="UniProtKB-EC"/>
</dbReference>
<evidence type="ECO:0000256" key="10">
    <source>
        <dbReference type="ARBA" id="ARBA00022840"/>
    </source>
</evidence>
<feature type="binding site" evidence="14">
    <location>
        <position position="118"/>
    </location>
    <ligand>
        <name>ATP</name>
        <dbReference type="ChEBI" id="CHEBI:30616"/>
    </ligand>
</feature>
<feature type="binding site" evidence="14">
    <location>
        <position position="140"/>
    </location>
    <ligand>
        <name>ATP</name>
        <dbReference type="ChEBI" id="CHEBI:30616"/>
    </ligand>
</feature>
<evidence type="ECO:0000259" key="15">
    <source>
        <dbReference type="PROSITE" id="PS51163"/>
    </source>
</evidence>
<protein>
    <recommendedName>
        <fullName evidence="4 13">Threonylcarbamoyl-AMP synthase</fullName>
        <shortName evidence="13">TC-AMP synthase</shortName>
        <ecNumber evidence="3 13">2.7.7.87</ecNumber>
    </recommendedName>
    <alternativeName>
        <fullName evidence="11 13">L-threonylcarbamoyladenylate synthase</fullName>
    </alternativeName>
</protein>
<evidence type="ECO:0000256" key="1">
    <source>
        <dbReference type="ARBA" id="ARBA00004496"/>
    </source>
</evidence>
<evidence type="ECO:0000256" key="2">
    <source>
        <dbReference type="ARBA" id="ARBA00007663"/>
    </source>
</evidence>
<gene>
    <name evidence="16" type="ORF">I595_1076</name>
</gene>